<comment type="caution">
    <text evidence="1">The sequence shown here is derived from an EMBL/GenBank/DDBJ whole genome shotgun (WGS) entry which is preliminary data.</text>
</comment>
<keyword evidence="2" id="KW-1185">Reference proteome</keyword>
<dbReference type="EMBL" id="CAJRAU010000001">
    <property type="protein sequence ID" value="CAG5068226.1"/>
    <property type="molecule type" value="Genomic_DNA"/>
</dbReference>
<sequence length="91" mass="10704">MLEIDNREQQDIDYTFQDDSLVNTQNWSADTQPVIDEALNTILVTYRSDLKRFYKLHVRVGLPHKLEATDYVKEIGSAADSVKFYYTEVWQ</sequence>
<proteinExistence type="predicted"/>
<organism evidence="1 2">
    <name type="scientific">Dyadobacter linearis</name>
    <dbReference type="NCBI Taxonomy" id="2823330"/>
    <lineage>
        <taxon>Bacteria</taxon>
        <taxon>Pseudomonadati</taxon>
        <taxon>Bacteroidota</taxon>
        <taxon>Cytophagia</taxon>
        <taxon>Cytophagales</taxon>
        <taxon>Spirosomataceae</taxon>
        <taxon>Dyadobacter</taxon>
    </lineage>
</organism>
<gene>
    <name evidence="1" type="ORF">DYBT9623_00955</name>
</gene>
<evidence type="ECO:0000313" key="2">
    <source>
        <dbReference type="Proteomes" id="UP000679725"/>
    </source>
</evidence>
<evidence type="ECO:0000313" key="1">
    <source>
        <dbReference type="EMBL" id="CAG5068226.1"/>
    </source>
</evidence>
<dbReference type="Proteomes" id="UP000679725">
    <property type="component" value="Unassembled WGS sequence"/>
</dbReference>
<name>A0ABM8ULN2_9BACT</name>
<accession>A0ABM8ULN2</accession>
<reference evidence="1 2" key="1">
    <citation type="submission" date="2021-04" db="EMBL/GenBank/DDBJ databases">
        <authorList>
            <person name="Rodrigo-Torres L."/>
            <person name="Arahal R. D."/>
            <person name="Lucena T."/>
        </authorList>
    </citation>
    <scope>NUCLEOTIDE SEQUENCE [LARGE SCALE GENOMIC DNA]</scope>
    <source>
        <strain evidence="1 2">CECT 9623</strain>
    </source>
</reference>
<protein>
    <submittedName>
        <fullName evidence="1">Uncharacterized protein</fullName>
    </submittedName>
</protein>